<evidence type="ECO:0000256" key="1">
    <source>
        <dbReference type="SAM" id="Phobius"/>
    </source>
</evidence>
<dbReference type="NCBIfam" id="NF047864">
    <property type="entry name" value="CBU_0592_membra"/>
    <property type="match status" value="1"/>
</dbReference>
<keyword evidence="4" id="KW-1185">Reference proteome</keyword>
<dbReference type="Gene3D" id="2.60.120.10">
    <property type="entry name" value="Jelly Rolls"/>
    <property type="match status" value="1"/>
</dbReference>
<dbReference type="InterPro" id="IPR018490">
    <property type="entry name" value="cNMP-bd_dom_sf"/>
</dbReference>
<keyword evidence="1" id="KW-0472">Membrane</keyword>
<feature type="transmembrane region" description="Helical" evidence="1">
    <location>
        <begin position="67"/>
        <end position="88"/>
    </location>
</feature>
<proteinExistence type="predicted"/>
<dbReference type="Proteomes" id="UP000050786">
    <property type="component" value="Unassembled WGS sequence"/>
</dbReference>
<dbReference type="CDD" id="cd00038">
    <property type="entry name" value="CAP_ED"/>
    <property type="match status" value="1"/>
</dbReference>
<dbReference type="AlphaFoldDB" id="A0A0P1E871"/>
<feature type="domain" description="Cyclic nucleotide-binding" evidence="2">
    <location>
        <begin position="106"/>
        <end position="204"/>
    </location>
</feature>
<feature type="transmembrane region" description="Helical" evidence="1">
    <location>
        <begin position="12"/>
        <end position="31"/>
    </location>
</feature>
<name>A0A0P1E871_9RHOB</name>
<organism evidence="3 4">
    <name type="scientific">Ruegeria atlantica</name>
    <dbReference type="NCBI Taxonomy" id="81569"/>
    <lineage>
        <taxon>Bacteria</taxon>
        <taxon>Pseudomonadati</taxon>
        <taxon>Pseudomonadota</taxon>
        <taxon>Alphaproteobacteria</taxon>
        <taxon>Rhodobacterales</taxon>
        <taxon>Roseobacteraceae</taxon>
        <taxon>Ruegeria</taxon>
    </lineage>
</organism>
<dbReference type="Pfam" id="PF26604">
    <property type="entry name" value="CBU_0592"/>
    <property type="match status" value="1"/>
</dbReference>
<keyword evidence="1" id="KW-1133">Transmembrane helix</keyword>
<dbReference type="PROSITE" id="PS50042">
    <property type="entry name" value="CNMP_BINDING_3"/>
    <property type="match status" value="1"/>
</dbReference>
<dbReference type="InterPro" id="IPR014710">
    <property type="entry name" value="RmlC-like_jellyroll"/>
</dbReference>
<evidence type="ECO:0000259" key="2">
    <source>
        <dbReference type="PROSITE" id="PS50042"/>
    </source>
</evidence>
<protein>
    <submittedName>
        <fullName evidence="3">Cyclic nucleotide-binding domain protein</fullName>
    </submittedName>
</protein>
<reference evidence="4" key="1">
    <citation type="submission" date="2015-09" db="EMBL/GenBank/DDBJ databases">
        <authorList>
            <person name="Rodrigo-Torres L."/>
            <person name="Arahal D.R."/>
        </authorList>
    </citation>
    <scope>NUCLEOTIDE SEQUENCE [LARGE SCALE GENOMIC DNA]</scope>
    <source>
        <strain evidence="4">CECT 4293</strain>
    </source>
</reference>
<accession>A0A0P1E871</accession>
<dbReference type="Pfam" id="PF00027">
    <property type="entry name" value="cNMP_binding"/>
    <property type="match status" value="1"/>
</dbReference>
<feature type="transmembrane region" description="Helical" evidence="1">
    <location>
        <begin position="43"/>
        <end position="61"/>
    </location>
</feature>
<dbReference type="InterPro" id="IPR000595">
    <property type="entry name" value="cNMP-bd_dom"/>
</dbReference>
<sequence>MLNSPFEFTEFVELATMIGVAGAGLYILNYFLLQIGIVRGNGVLYPVLVIVAASCVLISMVEEFNLAGSIIQMAYIAISVIGLLRGYLSRHLIRFSAAERQFISHHLGSLKPHHARKLLNAASVQEFAKGDILIEEARTTDFLGYVLSGRTTILQNGQVINVCGSDETLGELTFGLGLPATATVIASEPTTCLVFDNFRLSRLLRRNRHIDDTLKAAHFRHARQKLLSSNKHTLRAQKQPVAA</sequence>
<gene>
    <name evidence="3" type="ORF">RUM4293_03916</name>
</gene>
<keyword evidence="1" id="KW-0812">Transmembrane</keyword>
<dbReference type="InterPro" id="IPR058058">
    <property type="entry name" value="CBU_0592-like"/>
</dbReference>
<dbReference type="EMBL" id="CYPS01000064">
    <property type="protein sequence ID" value="CUH45006.1"/>
    <property type="molecule type" value="Genomic_DNA"/>
</dbReference>
<evidence type="ECO:0000313" key="4">
    <source>
        <dbReference type="Proteomes" id="UP000050786"/>
    </source>
</evidence>
<evidence type="ECO:0000313" key="3">
    <source>
        <dbReference type="EMBL" id="CUH45006.1"/>
    </source>
</evidence>
<dbReference type="RefSeq" id="WP_058274946.1">
    <property type="nucleotide sequence ID" value="NZ_CYPS01000064.1"/>
</dbReference>
<dbReference type="SUPFAM" id="SSF51206">
    <property type="entry name" value="cAMP-binding domain-like"/>
    <property type="match status" value="1"/>
</dbReference>